<dbReference type="Proteomes" id="UP001152178">
    <property type="component" value="Unassembled WGS sequence"/>
</dbReference>
<keyword evidence="2" id="KW-0732">Signal</keyword>
<evidence type="ECO:0000313" key="3">
    <source>
        <dbReference type="EMBL" id="MCZ8544900.1"/>
    </source>
</evidence>
<dbReference type="EMBL" id="JAPFQA010000004">
    <property type="protein sequence ID" value="MCZ8544900.1"/>
    <property type="molecule type" value="Genomic_DNA"/>
</dbReference>
<keyword evidence="4" id="KW-1185">Reference proteome</keyword>
<feature type="signal peptide" evidence="2">
    <location>
        <begin position="1"/>
        <end position="19"/>
    </location>
</feature>
<feature type="compositionally biased region" description="Gly residues" evidence="1">
    <location>
        <begin position="500"/>
        <end position="510"/>
    </location>
</feature>
<reference evidence="3" key="1">
    <citation type="submission" date="2022-11" db="EMBL/GenBank/DDBJ databases">
        <authorList>
            <person name="Coimbra C."/>
        </authorList>
    </citation>
    <scope>NUCLEOTIDE SEQUENCE</scope>
    <source>
        <strain evidence="3">Jales19</strain>
    </source>
</reference>
<evidence type="ECO:0000313" key="4">
    <source>
        <dbReference type="Proteomes" id="UP001152178"/>
    </source>
</evidence>
<accession>A0ABT4QTT7</accession>
<proteinExistence type="predicted"/>
<feature type="region of interest" description="Disordered" evidence="1">
    <location>
        <begin position="475"/>
        <end position="510"/>
    </location>
</feature>
<feature type="compositionally biased region" description="Acidic residues" evidence="1">
    <location>
        <begin position="483"/>
        <end position="499"/>
    </location>
</feature>
<evidence type="ECO:0000256" key="2">
    <source>
        <dbReference type="SAM" id="SignalP"/>
    </source>
</evidence>
<feature type="chain" id="PRO_5047019525" description="DUF2125 domain-containing protein" evidence="2">
    <location>
        <begin position="20"/>
        <end position="510"/>
    </location>
</feature>
<organism evidence="3 4">
    <name type="scientific">Mesorhizobium qingshengii</name>
    <dbReference type="NCBI Taxonomy" id="1165689"/>
    <lineage>
        <taxon>Bacteria</taxon>
        <taxon>Pseudomonadati</taxon>
        <taxon>Pseudomonadota</taxon>
        <taxon>Alphaproteobacteria</taxon>
        <taxon>Hyphomicrobiales</taxon>
        <taxon>Phyllobacteriaceae</taxon>
        <taxon>Mesorhizobium</taxon>
    </lineage>
</organism>
<protein>
    <recommendedName>
        <fullName evidence="5">DUF2125 domain-containing protein</fullName>
    </recommendedName>
</protein>
<evidence type="ECO:0000256" key="1">
    <source>
        <dbReference type="SAM" id="MobiDB-lite"/>
    </source>
</evidence>
<name>A0ABT4QTT7_9HYPH</name>
<comment type="caution">
    <text evidence="3">The sequence shown here is derived from an EMBL/GenBank/DDBJ whole genome shotgun (WGS) entry which is preliminary data.</text>
</comment>
<gene>
    <name evidence="3" type="ORF">OOJ09_11965</name>
</gene>
<evidence type="ECO:0008006" key="5">
    <source>
        <dbReference type="Google" id="ProtNLM"/>
    </source>
</evidence>
<sequence>MKRVLPFVLLLSCAAPALGQTVDSQGAKQLSDNLARYFGKQPFDIGFVKVSVEGDSYKLSFDFKPVADMLAKQQSFKFDLTPYFMLVKPRKDGQWDVSADVSPKGSVDFVSPEGPQHIGFSISNNKFTGTYDPDLAAFASVSGLTSGMRINSNSALQSAEVTVDAGSGSMTATKSANGGVDFTYSQTMTAFAESVRLDDPKSGLKVSYKVKSPQASVQASGKGLQTKPLLDLLAFAVANENETTLKANQAQLKSLLRAALPIWERIDGTYGFKELTVESPIGNFGAAQFSTAFGTDGVVQNGKLTYGIKASGLTVPQQLLPSWSAALLPTDIDLNFGGANIDLDSMAKKTIEAFDLHQDPPLSPDFGDQLKADFMAKTPKVVLGHSTVKNKDMEIALEGEMTSFGEKPDANLTVDVAGYDKIVAALQTAAKTEPEAAQYFPFALAIKGFAKTLPDGRMEWVIKVKADGSVAVNGAMLKPADPPVDDSVNDDNSGDDSGDDNGGAGAKLSP</sequence>
<dbReference type="RefSeq" id="WP_269905410.1">
    <property type="nucleotide sequence ID" value="NZ_JAPFQA010000004.1"/>
</dbReference>